<organism evidence="1">
    <name type="scientific">Siphoviridae sp. ctmpG14</name>
    <dbReference type="NCBI Taxonomy" id="2825654"/>
    <lineage>
        <taxon>Viruses</taxon>
        <taxon>Duplodnaviria</taxon>
        <taxon>Heunggongvirae</taxon>
        <taxon>Uroviricota</taxon>
        <taxon>Caudoviricetes</taxon>
    </lineage>
</organism>
<dbReference type="EMBL" id="BK015384">
    <property type="protein sequence ID" value="DAE04200.1"/>
    <property type="molecule type" value="Genomic_DNA"/>
</dbReference>
<accession>A0A8S5PBZ4</accession>
<proteinExistence type="predicted"/>
<reference evidence="1" key="1">
    <citation type="journal article" date="2021" name="Proc. Natl. Acad. Sci. U.S.A.">
        <title>A Catalog of Tens of Thousands of Viruses from Human Metagenomes Reveals Hidden Associations with Chronic Diseases.</title>
        <authorList>
            <person name="Tisza M.J."/>
            <person name="Buck C.B."/>
        </authorList>
    </citation>
    <scope>NUCLEOTIDE SEQUENCE</scope>
    <source>
        <strain evidence="1">CtmpG14</strain>
    </source>
</reference>
<evidence type="ECO:0000313" key="1">
    <source>
        <dbReference type="EMBL" id="DAE04200.1"/>
    </source>
</evidence>
<name>A0A8S5PBZ4_9CAUD</name>
<protein>
    <submittedName>
        <fullName evidence="1">Uncharacterized protein</fullName>
    </submittedName>
</protein>
<sequence length="95" mass="11105">MKLSTLREVMTMKIVKLEFASIAVDDKFQKRVAVYAYDETNKRYLLIRSWLEGRIVDSDDLELVQESVDEKTFIEVNEYINEISSAVSKALRRVI</sequence>